<name>A0ABN7I9T0_9BURK</name>
<accession>A0ABN7I9T0</accession>
<evidence type="ECO:0000313" key="4">
    <source>
        <dbReference type="Proteomes" id="UP000656319"/>
    </source>
</evidence>
<feature type="compositionally biased region" description="Low complexity" evidence="2">
    <location>
        <begin position="96"/>
        <end position="109"/>
    </location>
</feature>
<feature type="compositionally biased region" description="Basic and acidic residues" evidence="2">
    <location>
        <begin position="115"/>
        <end position="129"/>
    </location>
</feature>
<sequence>MRRTHRMSAAALAYDAPEADGAPRVVAKGYGLVAEMIVQRAKEAGLYVHEAPEMVSLLMRVDLDAKIPPQLYQAVAELLAWLHRLEADNDAKAKEAAQAQSDTAADAAAGSPTRDISDVRRVGGTRDGRPALPFNPSTST</sequence>
<keyword evidence="4" id="KW-1185">Reference proteome</keyword>
<dbReference type="InterPro" id="IPR029025">
    <property type="entry name" value="T3SS_substrate_exporter_C"/>
</dbReference>
<organism evidence="3 4">
    <name type="scientific">Paraburkholderia hiiakae</name>
    <dbReference type="NCBI Taxonomy" id="1081782"/>
    <lineage>
        <taxon>Bacteria</taxon>
        <taxon>Pseudomonadati</taxon>
        <taxon>Pseudomonadota</taxon>
        <taxon>Betaproteobacteria</taxon>
        <taxon>Burkholderiales</taxon>
        <taxon>Burkholderiaceae</taxon>
        <taxon>Paraburkholderia</taxon>
    </lineage>
</organism>
<reference evidence="3 4" key="1">
    <citation type="submission" date="2020-10" db="EMBL/GenBank/DDBJ databases">
        <authorList>
            <person name="Peeters C."/>
        </authorList>
    </citation>
    <scope>NUCLEOTIDE SEQUENCE [LARGE SCALE GENOMIC DNA]</scope>
    <source>
        <strain evidence="3 4">LMG 27952</strain>
    </source>
</reference>
<dbReference type="EMBL" id="CAJHCQ010000022">
    <property type="protein sequence ID" value="CAD6557125.1"/>
    <property type="molecule type" value="Genomic_DNA"/>
</dbReference>
<dbReference type="PANTHER" id="PTHR30531:SF12">
    <property type="entry name" value="FLAGELLAR BIOSYNTHETIC PROTEIN FLHB"/>
    <property type="match status" value="1"/>
</dbReference>
<protein>
    <recommendedName>
        <fullName evidence="5">Flagellar biosynthesis protein</fullName>
    </recommendedName>
</protein>
<dbReference type="Proteomes" id="UP000656319">
    <property type="component" value="Unassembled WGS sequence"/>
</dbReference>
<dbReference type="Pfam" id="PF01312">
    <property type="entry name" value="Bac_export_2"/>
    <property type="match status" value="1"/>
</dbReference>
<feature type="region of interest" description="Disordered" evidence="2">
    <location>
        <begin position="91"/>
        <end position="140"/>
    </location>
</feature>
<evidence type="ECO:0000256" key="2">
    <source>
        <dbReference type="SAM" id="MobiDB-lite"/>
    </source>
</evidence>
<comment type="similarity">
    <text evidence="1">Belongs to the type III secretion exporter family.</text>
</comment>
<dbReference type="RefSeq" id="WP_201699802.1">
    <property type="nucleotide sequence ID" value="NZ_CAJHCQ010000022.1"/>
</dbReference>
<evidence type="ECO:0000256" key="1">
    <source>
        <dbReference type="ARBA" id="ARBA00010690"/>
    </source>
</evidence>
<comment type="caution">
    <text evidence="3">The sequence shown here is derived from an EMBL/GenBank/DDBJ whole genome shotgun (WGS) entry which is preliminary data.</text>
</comment>
<dbReference type="Gene3D" id="3.40.1690.10">
    <property type="entry name" value="secretion proteins EscU"/>
    <property type="match status" value="1"/>
</dbReference>
<dbReference type="SUPFAM" id="SSF160544">
    <property type="entry name" value="EscU C-terminal domain-like"/>
    <property type="match status" value="1"/>
</dbReference>
<evidence type="ECO:0000313" key="3">
    <source>
        <dbReference type="EMBL" id="CAD6557125.1"/>
    </source>
</evidence>
<dbReference type="PANTHER" id="PTHR30531">
    <property type="entry name" value="FLAGELLAR BIOSYNTHETIC PROTEIN FLHB"/>
    <property type="match status" value="1"/>
</dbReference>
<dbReference type="InterPro" id="IPR006135">
    <property type="entry name" value="T3SS_substrate_exporter"/>
</dbReference>
<proteinExistence type="inferred from homology"/>
<gene>
    <name evidence="3" type="ORF">LMG27952_06288</name>
</gene>
<evidence type="ECO:0008006" key="5">
    <source>
        <dbReference type="Google" id="ProtNLM"/>
    </source>
</evidence>